<accession>A0ABN3YRI9</accession>
<evidence type="ECO:0000256" key="1">
    <source>
        <dbReference type="SAM" id="MobiDB-lite"/>
    </source>
</evidence>
<evidence type="ECO:0000313" key="3">
    <source>
        <dbReference type="EMBL" id="AAP98541.1"/>
    </source>
</evidence>
<organism evidence="3 4">
    <name type="scientific">Chlamydia pneumoniae</name>
    <name type="common">Chlamydophila pneumoniae</name>
    <dbReference type="NCBI Taxonomy" id="83558"/>
    <lineage>
        <taxon>Bacteria</taxon>
        <taxon>Pseudomonadati</taxon>
        <taxon>Chlamydiota</taxon>
        <taxon>Chlamydiia</taxon>
        <taxon>Chlamydiales</taxon>
        <taxon>Chlamydiaceae</taxon>
        <taxon>Chlamydia/Chlamydophila group</taxon>
        <taxon>Chlamydia</taxon>
    </lineage>
</organism>
<feature type="region of interest" description="Disordered" evidence="1">
    <location>
        <begin position="1"/>
        <end position="31"/>
    </location>
</feature>
<evidence type="ECO:0000259" key="2">
    <source>
        <dbReference type="Pfam" id="PF13588"/>
    </source>
</evidence>
<name>A0ABN3YRI9_CHLPN</name>
<sequence>MTATMSLLNLPSSQDSASEDSTSQSQIFDPIRNRELVSTPEEKVRQRLLSFLMHKLNYPKKLIIIEKELKTLFPLLMRKGTLIPKRRPDILIITPPTYTDAQGNTHNLGDPKPLLLIECKALAVNQNALKQLLSYNYSIGATCIAMAGKHSQVSALFNPKTQTLDFYPGLPEYSQLLNYFISLNL</sequence>
<keyword evidence="4" id="KW-1185">Reference proteome</keyword>
<proteinExistence type="predicted"/>
<feature type="domain" description="Type I restriction enzyme R protein N-terminal" evidence="2">
    <location>
        <begin position="40"/>
        <end position="171"/>
    </location>
</feature>
<dbReference type="InterPro" id="IPR029464">
    <property type="entry name" value="HSDR_N"/>
</dbReference>
<feature type="compositionally biased region" description="Low complexity" evidence="1">
    <location>
        <begin position="12"/>
        <end position="26"/>
    </location>
</feature>
<dbReference type="EMBL" id="AE009440">
    <property type="protein sequence ID" value="AAP98541.1"/>
    <property type="molecule type" value="Genomic_DNA"/>
</dbReference>
<dbReference type="Proteomes" id="UP000000424">
    <property type="component" value="Chromosome"/>
</dbReference>
<reference evidence="3" key="1">
    <citation type="submission" date="2002-05" db="EMBL/GenBank/DDBJ databases">
        <title>The genome sequence of Chlamydia pneumoniae TW183 and comparison with other Chlamydia strains based on whole genome sequence analysis.</title>
        <authorList>
            <person name="Geng M.M."/>
            <person name="Schuhmacher A."/>
            <person name="Muehldorfer I."/>
            <person name="Bensch K.W."/>
            <person name="Schaefer K.P."/>
            <person name="Schneider S."/>
            <person name="Pohl T."/>
            <person name="Essig A."/>
            <person name="Marre R."/>
            <person name="Melchers K."/>
        </authorList>
    </citation>
    <scope>NUCLEOTIDE SEQUENCE [LARGE SCALE GENOMIC DNA]</scope>
    <source>
        <strain evidence="3">TW-183</strain>
    </source>
</reference>
<evidence type="ECO:0000313" key="4">
    <source>
        <dbReference type="Proteomes" id="UP000000424"/>
    </source>
</evidence>
<gene>
    <name evidence="3" type="ordered locus">CpB0612</name>
</gene>
<dbReference type="Pfam" id="PF13588">
    <property type="entry name" value="HSDR_N_2"/>
    <property type="match status" value="1"/>
</dbReference>
<feature type="compositionally biased region" description="Polar residues" evidence="1">
    <location>
        <begin position="1"/>
        <end position="11"/>
    </location>
</feature>
<protein>
    <recommendedName>
        <fullName evidence="2">Type I restriction enzyme R protein N-terminal domain-containing protein</fullName>
    </recommendedName>
</protein>